<dbReference type="Pfam" id="PF03976">
    <property type="entry name" value="PPK2"/>
    <property type="match status" value="2"/>
</dbReference>
<evidence type="ECO:0000313" key="2">
    <source>
        <dbReference type="EMBL" id="MFC2992526.1"/>
    </source>
</evidence>
<feature type="domain" description="Polyphosphate kinase-2-related" evidence="1">
    <location>
        <begin position="19"/>
        <end position="214"/>
    </location>
</feature>
<dbReference type="Proteomes" id="UP001595386">
    <property type="component" value="Unassembled WGS sequence"/>
</dbReference>
<dbReference type="SUPFAM" id="SSF52540">
    <property type="entry name" value="P-loop containing nucleoside triphosphate hydrolases"/>
    <property type="match status" value="1"/>
</dbReference>
<evidence type="ECO:0000259" key="1">
    <source>
        <dbReference type="Pfam" id="PF03976"/>
    </source>
</evidence>
<dbReference type="InterPro" id="IPR022488">
    <property type="entry name" value="PPK2-related"/>
</dbReference>
<name>A0ABV7B4Y7_9GAMM</name>
<protein>
    <submittedName>
        <fullName evidence="2">Polyphosphate kinase</fullName>
    </submittedName>
</protein>
<dbReference type="GO" id="GO:0016301">
    <property type="term" value="F:kinase activity"/>
    <property type="evidence" value="ECO:0007669"/>
    <property type="project" value="UniProtKB-KW"/>
</dbReference>
<proteinExistence type="predicted"/>
<dbReference type="PANTHER" id="PTHR34383:SF3">
    <property type="entry name" value="POLYPHOSPHATE:AMP PHOSPHOTRANSFERASE"/>
    <property type="match status" value="1"/>
</dbReference>
<gene>
    <name evidence="2" type="ORF">ACFODV_10830</name>
</gene>
<comment type="caution">
    <text evidence="2">The sequence shown here is derived from an EMBL/GenBank/DDBJ whole genome shotgun (WGS) entry which is preliminary data.</text>
</comment>
<keyword evidence="3" id="KW-1185">Reference proteome</keyword>
<dbReference type="RefSeq" id="WP_379758961.1">
    <property type="nucleotide sequence ID" value="NZ_JBHRSQ010000014.1"/>
</dbReference>
<accession>A0ABV7B4Y7</accession>
<dbReference type="Gene3D" id="3.40.50.300">
    <property type="entry name" value="P-loop containing nucleotide triphosphate hydrolases"/>
    <property type="match status" value="2"/>
</dbReference>
<evidence type="ECO:0000313" key="3">
    <source>
        <dbReference type="Proteomes" id="UP001595386"/>
    </source>
</evidence>
<keyword evidence="2" id="KW-0808">Transferase</keyword>
<sequence>MTCADRPLPPAWGSWARRKKEDDMKTDTLRYRLLDAQLSLAREKERSVILLLTGHAVTHKGQVVNRLNHWLENRHTEVHALGPSSEEQSRPYWWRYWRRIPDRGRIGIFIHGWYGDALFARAERRLSAGAFHDRLEQIRHFEAELAAEGVVLLKLWNDIGRREQRHHLVELQQDPDRSWQAGPTEWQRHGQHAIIEAIGKTLRDDTEAPHAPWQRLSFREPGEQLSRVGRALLDVMEAPPDPPATTLAALPDELPGVPSLRRADAAVEERLDKAAYREDLARGQARLARNAREIARRRIPVVIAFEGHDAAGKGGSIHRVTAALDARQYRVHRIGAPSDEELALPWGWRFWRRLPVDGRIAIFDRSWYGRVLVERVEKLASKAEWQRAYGEIRHFEQQLLEHGGVLIKVFLAIEKDEQLRRFEARADTPHKRHKLTDEDWRNRERWDDYQRAIDEMFARTHAPGAEWSLVACDDKRRARLAVLEHVNERLEARLASAV</sequence>
<organism evidence="2 3">
    <name type="scientific">Halomonas tibetensis</name>
    <dbReference type="NCBI Taxonomy" id="2259590"/>
    <lineage>
        <taxon>Bacteria</taxon>
        <taxon>Pseudomonadati</taxon>
        <taxon>Pseudomonadota</taxon>
        <taxon>Gammaproteobacteria</taxon>
        <taxon>Oceanospirillales</taxon>
        <taxon>Halomonadaceae</taxon>
        <taxon>Halomonas</taxon>
    </lineage>
</organism>
<feature type="domain" description="Polyphosphate kinase-2-related" evidence="1">
    <location>
        <begin position="271"/>
        <end position="493"/>
    </location>
</feature>
<dbReference type="EMBL" id="JBHRSQ010000014">
    <property type="protein sequence ID" value="MFC2992526.1"/>
    <property type="molecule type" value="Genomic_DNA"/>
</dbReference>
<dbReference type="PANTHER" id="PTHR34383">
    <property type="entry name" value="POLYPHOSPHATE:AMP PHOSPHOTRANSFERASE-RELATED"/>
    <property type="match status" value="1"/>
</dbReference>
<reference evidence="3" key="1">
    <citation type="journal article" date="2019" name="Int. J. Syst. Evol. Microbiol.">
        <title>The Global Catalogue of Microorganisms (GCM) 10K type strain sequencing project: providing services to taxonomists for standard genome sequencing and annotation.</title>
        <authorList>
            <consortium name="The Broad Institute Genomics Platform"/>
            <consortium name="The Broad Institute Genome Sequencing Center for Infectious Disease"/>
            <person name="Wu L."/>
            <person name="Ma J."/>
        </authorList>
    </citation>
    <scope>NUCLEOTIDE SEQUENCE [LARGE SCALE GENOMIC DNA]</scope>
    <source>
        <strain evidence="3">KCTC 52660</strain>
    </source>
</reference>
<keyword evidence="2" id="KW-0418">Kinase</keyword>
<dbReference type="InterPro" id="IPR027417">
    <property type="entry name" value="P-loop_NTPase"/>
</dbReference>